<sequence length="495" mass="51502">MQHWRLGLLLGGSIAVSPLALDASLPAFPAMAHSLGVSVQDVGLIVSIFLLGLALGHLIGGPLSDRYGRPAVMYSGLGLFVSGSLAISATDSYAWLLGWRILQSVGAGFCLVSAPAIARDHASGEEGARLFSLIALVTFLVPAIAPLLGTGLLKLAGWPGIFTLMAAYAVAVKLVLRRTLFRSYPVQPDRSKPLHTLVTDYRWVLGHGTAMRLLIILALVFSVNMLFLTHASFVFQEKFRLSPATFSLLMGATVGAMAGFNLLNNRLLRHFGPAAILRAAVGLQALATLYLLAVTQAGATLELFLPGLLLAMGTFGAGMPNIFTLVLDFFRDIAATATALLGALKFSVAGIISGFSSLLVAGDLDAMVLVMAACSGMALLLAWNAPHAVARRHAETETRGNGAETMPGSGGLSGSAPCFRIAARPAAELRHADGWSILRAERGPVPQAARFNTDGGVPPSASGKNSEAPAPDRETGMSSAEEVPAGPPLPAPSGA</sequence>
<feature type="transmembrane region" description="Helical" evidence="7">
    <location>
        <begin position="339"/>
        <end position="360"/>
    </location>
</feature>
<comment type="caution">
    <text evidence="9">The sequence shown here is derived from an EMBL/GenBank/DDBJ whole genome shotgun (WGS) entry which is preliminary data.</text>
</comment>
<dbReference type="SUPFAM" id="SSF103473">
    <property type="entry name" value="MFS general substrate transporter"/>
    <property type="match status" value="1"/>
</dbReference>
<dbReference type="Proteomes" id="UP001575181">
    <property type="component" value="Unassembled WGS sequence"/>
</dbReference>
<feature type="transmembrane region" description="Helical" evidence="7">
    <location>
        <begin position="101"/>
        <end position="118"/>
    </location>
</feature>
<dbReference type="InterPro" id="IPR020846">
    <property type="entry name" value="MFS_dom"/>
</dbReference>
<dbReference type="RefSeq" id="WP_373655684.1">
    <property type="nucleotide sequence ID" value="NZ_JBGUAW010000005.1"/>
</dbReference>
<evidence type="ECO:0000259" key="8">
    <source>
        <dbReference type="PROSITE" id="PS50850"/>
    </source>
</evidence>
<dbReference type="Pfam" id="PF07690">
    <property type="entry name" value="MFS_1"/>
    <property type="match status" value="1"/>
</dbReference>
<dbReference type="InterPro" id="IPR036259">
    <property type="entry name" value="MFS_trans_sf"/>
</dbReference>
<dbReference type="EMBL" id="JBGUAW010000005">
    <property type="protein sequence ID" value="MFA9460900.1"/>
    <property type="molecule type" value="Genomic_DNA"/>
</dbReference>
<feature type="transmembrane region" description="Helical" evidence="7">
    <location>
        <begin position="366"/>
        <end position="383"/>
    </location>
</feature>
<feature type="transmembrane region" description="Helical" evidence="7">
    <location>
        <begin position="241"/>
        <end position="263"/>
    </location>
</feature>
<feature type="region of interest" description="Disordered" evidence="6">
    <location>
        <begin position="445"/>
        <end position="495"/>
    </location>
</feature>
<keyword evidence="4 7" id="KW-1133">Transmembrane helix</keyword>
<evidence type="ECO:0000256" key="6">
    <source>
        <dbReference type="SAM" id="MobiDB-lite"/>
    </source>
</evidence>
<protein>
    <submittedName>
        <fullName evidence="9">Multidrug effflux MFS transporter</fullName>
    </submittedName>
</protein>
<feature type="transmembrane region" description="Helical" evidence="7">
    <location>
        <begin position="42"/>
        <end position="59"/>
    </location>
</feature>
<evidence type="ECO:0000256" key="4">
    <source>
        <dbReference type="ARBA" id="ARBA00022989"/>
    </source>
</evidence>
<feature type="compositionally biased region" description="Pro residues" evidence="6">
    <location>
        <begin position="485"/>
        <end position="495"/>
    </location>
</feature>
<dbReference type="Gene3D" id="1.20.1720.10">
    <property type="entry name" value="Multidrug resistance protein D"/>
    <property type="match status" value="1"/>
</dbReference>
<comment type="subcellular location">
    <subcellularLocation>
        <location evidence="1">Membrane</location>
        <topology evidence="1">Multi-pass membrane protein</topology>
    </subcellularLocation>
</comment>
<feature type="transmembrane region" description="Helical" evidence="7">
    <location>
        <begin position="213"/>
        <end position="235"/>
    </location>
</feature>
<keyword evidence="3 7" id="KW-0812">Transmembrane</keyword>
<feature type="domain" description="Major facilitator superfamily (MFS) profile" evidence="8">
    <location>
        <begin position="1"/>
        <end position="390"/>
    </location>
</feature>
<evidence type="ECO:0000256" key="7">
    <source>
        <dbReference type="SAM" id="Phobius"/>
    </source>
</evidence>
<reference evidence="9 10" key="1">
    <citation type="submission" date="2024-08" db="EMBL/GenBank/DDBJ databases">
        <title>Whole-genome sequencing of halo(alkali)philic microorganisms from hypersaline lakes.</title>
        <authorList>
            <person name="Sorokin D.Y."/>
            <person name="Merkel A.Y."/>
            <person name="Messina E."/>
            <person name="Yakimov M."/>
        </authorList>
    </citation>
    <scope>NUCLEOTIDE SEQUENCE [LARGE SCALE GENOMIC DNA]</scope>
    <source>
        <strain evidence="9 10">Cl-TMA</strain>
    </source>
</reference>
<evidence type="ECO:0000256" key="5">
    <source>
        <dbReference type="ARBA" id="ARBA00023136"/>
    </source>
</evidence>
<evidence type="ECO:0000256" key="1">
    <source>
        <dbReference type="ARBA" id="ARBA00004141"/>
    </source>
</evidence>
<name>A0ABV4TU99_9GAMM</name>
<evidence type="ECO:0000256" key="2">
    <source>
        <dbReference type="ARBA" id="ARBA00022448"/>
    </source>
</evidence>
<feature type="transmembrane region" description="Helical" evidence="7">
    <location>
        <begin position="71"/>
        <end position="89"/>
    </location>
</feature>
<gene>
    <name evidence="9" type="ORF">ACERLL_08690</name>
</gene>
<feature type="transmembrane region" description="Helical" evidence="7">
    <location>
        <begin position="303"/>
        <end position="327"/>
    </location>
</feature>
<feature type="transmembrane region" description="Helical" evidence="7">
    <location>
        <begin position="275"/>
        <end position="297"/>
    </location>
</feature>
<dbReference type="PROSITE" id="PS50850">
    <property type="entry name" value="MFS"/>
    <property type="match status" value="1"/>
</dbReference>
<organism evidence="9 10">
    <name type="scientific">Thiohalorhabdus methylotrophus</name>
    <dbReference type="NCBI Taxonomy" id="3242694"/>
    <lineage>
        <taxon>Bacteria</taxon>
        <taxon>Pseudomonadati</taxon>
        <taxon>Pseudomonadota</taxon>
        <taxon>Gammaproteobacteria</taxon>
        <taxon>Thiohalorhabdales</taxon>
        <taxon>Thiohalorhabdaceae</taxon>
        <taxon>Thiohalorhabdus</taxon>
    </lineage>
</organism>
<evidence type="ECO:0000313" key="10">
    <source>
        <dbReference type="Proteomes" id="UP001575181"/>
    </source>
</evidence>
<dbReference type="CDD" id="cd17320">
    <property type="entry name" value="MFS_MdfA_MDR_like"/>
    <property type="match status" value="1"/>
</dbReference>
<accession>A0ABV4TU99</accession>
<keyword evidence="10" id="KW-1185">Reference proteome</keyword>
<keyword evidence="5 7" id="KW-0472">Membrane</keyword>
<feature type="region of interest" description="Disordered" evidence="6">
    <location>
        <begin position="393"/>
        <end position="412"/>
    </location>
</feature>
<evidence type="ECO:0000256" key="3">
    <source>
        <dbReference type="ARBA" id="ARBA00022692"/>
    </source>
</evidence>
<keyword evidence="2" id="KW-0813">Transport</keyword>
<dbReference type="PANTHER" id="PTHR23502:SF132">
    <property type="entry name" value="POLYAMINE TRANSPORTER 2-RELATED"/>
    <property type="match status" value="1"/>
</dbReference>
<feature type="transmembrane region" description="Helical" evidence="7">
    <location>
        <begin position="155"/>
        <end position="176"/>
    </location>
</feature>
<dbReference type="InterPro" id="IPR011701">
    <property type="entry name" value="MFS"/>
</dbReference>
<dbReference type="PANTHER" id="PTHR23502">
    <property type="entry name" value="MAJOR FACILITATOR SUPERFAMILY"/>
    <property type="match status" value="1"/>
</dbReference>
<proteinExistence type="predicted"/>
<evidence type="ECO:0000313" key="9">
    <source>
        <dbReference type="EMBL" id="MFA9460900.1"/>
    </source>
</evidence>
<feature type="transmembrane region" description="Helical" evidence="7">
    <location>
        <begin position="130"/>
        <end position="149"/>
    </location>
</feature>